<evidence type="ECO:0000256" key="1">
    <source>
        <dbReference type="SAM" id="Phobius"/>
    </source>
</evidence>
<sequence>MLVSILLWLLIGLFVLALVIVISLVAATLLIAAKAERLVPTSGQFVAIDGNRIHYVDEGEGRPIVFVHGLGAQLHHFRHTLFGRFGPGYRLIALDRPGSGYSVRAKGTTGRLPEQAEIIRRFIETLGLERPLVVGHSLGGAVALTLAMEHPDAISGIALLAPLTHLEVGVREKAGLLYIRSRLWRWVMAYTVAIPTSLRYARPTMEFIFAPQPVPADYMIHGGGWLGLRPAHFHATSTDFMAVEEDLGRIEWRYGGITMPAGIFFGADDRVIAVRTHGEPMKDRIEGVDFEAVDGLGHMPQFIEPDRVIAFIKRIAERAFAGRNISSD</sequence>
<dbReference type="Proteomes" id="UP000558284">
    <property type="component" value="Unassembled WGS sequence"/>
</dbReference>
<feature type="domain" description="AB hydrolase-1" evidence="2">
    <location>
        <begin position="63"/>
        <end position="163"/>
    </location>
</feature>
<evidence type="ECO:0000259" key="2">
    <source>
        <dbReference type="Pfam" id="PF00561"/>
    </source>
</evidence>
<dbReference type="PRINTS" id="PR00111">
    <property type="entry name" value="ABHYDROLASE"/>
</dbReference>
<keyword evidence="4" id="KW-1185">Reference proteome</keyword>
<dbReference type="PANTHER" id="PTHR43689">
    <property type="entry name" value="HYDROLASE"/>
    <property type="match status" value="1"/>
</dbReference>
<comment type="caution">
    <text evidence="3">The sequence shown here is derived from an EMBL/GenBank/DDBJ whole genome shotgun (WGS) entry which is preliminary data.</text>
</comment>
<accession>A0A838BEE6</accession>
<dbReference type="InterPro" id="IPR029058">
    <property type="entry name" value="AB_hydrolase_fold"/>
</dbReference>
<proteinExistence type="predicted"/>
<feature type="transmembrane region" description="Helical" evidence="1">
    <location>
        <begin position="6"/>
        <end position="32"/>
    </location>
</feature>
<dbReference type="RefSeq" id="WP_181061548.1">
    <property type="nucleotide sequence ID" value="NZ_JACDTY010000025.1"/>
</dbReference>
<dbReference type="SUPFAM" id="SSF53474">
    <property type="entry name" value="alpha/beta-Hydrolases"/>
    <property type="match status" value="1"/>
</dbReference>
<evidence type="ECO:0000313" key="4">
    <source>
        <dbReference type="Proteomes" id="UP000558284"/>
    </source>
</evidence>
<organism evidence="3 4">
    <name type="scientific">Mesorhizobium neociceri</name>
    <dbReference type="NCBI Taxonomy" id="1307853"/>
    <lineage>
        <taxon>Bacteria</taxon>
        <taxon>Pseudomonadati</taxon>
        <taxon>Pseudomonadota</taxon>
        <taxon>Alphaproteobacteria</taxon>
        <taxon>Hyphomicrobiales</taxon>
        <taxon>Phyllobacteriaceae</taxon>
        <taxon>Mesorhizobium</taxon>
    </lineage>
</organism>
<evidence type="ECO:0000313" key="3">
    <source>
        <dbReference type="EMBL" id="MBA1144613.1"/>
    </source>
</evidence>
<dbReference type="EMBL" id="JACDTY010000025">
    <property type="protein sequence ID" value="MBA1144613.1"/>
    <property type="molecule type" value="Genomic_DNA"/>
</dbReference>
<dbReference type="InterPro" id="IPR000073">
    <property type="entry name" value="AB_hydrolase_1"/>
</dbReference>
<gene>
    <name evidence="3" type="ORF">H0241_30895</name>
</gene>
<keyword evidence="1" id="KW-1133">Transmembrane helix</keyword>
<keyword evidence="3" id="KW-0378">Hydrolase</keyword>
<protein>
    <submittedName>
        <fullName evidence="3">Alpha/beta hydrolase</fullName>
    </submittedName>
</protein>
<dbReference type="InterPro" id="IPR000639">
    <property type="entry name" value="Epox_hydrolase-like"/>
</dbReference>
<dbReference type="Pfam" id="PF00561">
    <property type="entry name" value="Abhydrolase_1"/>
    <property type="match status" value="1"/>
</dbReference>
<name>A0A838BEE6_9HYPH</name>
<dbReference type="PANTHER" id="PTHR43689:SF8">
    <property type="entry name" value="ALPHA_BETA-HYDROLASES SUPERFAMILY PROTEIN"/>
    <property type="match status" value="1"/>
</dbReference>
<dbReference type="GO" id="GO:0016787">
    <property type="term" value="F:hydrolase activity"/>
    <property type="evidence" value="ECO:0007669"/>
    <property type="project" value="UniProtKB-KW"/>
</dbReference>
<dbReference type="AlphaFoldDB" id="A0A838BEE6"/>
<dbReference type="PRINTS" id="PR00412">
    <property type="entry name" value="EPOXHYDRLASE"/>
</dbReference>
<reference evidence="3 4" key="1">
    <citation type="submission" date="2020-07" db="EMBL/GenBank/DDBJ databases">
        <title>Definition of the novel symbiovar canariense within Mesorhizobium novociceri, a new species of genus Mesorhizobium nodulating Cicer canariense in the Caldera de Taburiente National Park (La Palma, Canary Islands).</title>
        <authorList>
            <person name="Leon-Barrios M."/>
            <person name="Perez-Yepez J."/>
            <person name="Flores-Felix J.D."/>
            <person name="Ramirez-Baena M.H."/>
            <person name="Pulido-Suarez L."/>
            <person name="Igual J.M."/>
            <person name="Velazquez E."/>
            <person name="Peix A."/>
        </authorList>
    </citation>
    <scope>NUCLEOTIDE SEQUENCE [LARGE SCALE GENOMIC DNA]</scope>
    <source>
        <strain evidence="3 4">CCANP35</strain>
    </source>
</reference>
<keyword evidence="1" id="KW-0812">Transmembrane</keyword>
<keyword evidence="1" id="KW-0472">Membrane</keyword>
<dbReference type="Gene3D" id="3.40.50.1820">
    <property type="entry name" value="alpha/beta hydrolase"/>
    <property type="match status" value="1"/>
</dbReference>